<dbReference type="PROSITE" id="PS52001">
    <property type="entry name" value="AD"/>
    <property type="match status" value="1"/>
</dbReference>
<dbReference type="InterPro" id="IPR039683">
    <property type="entry name" value="Lsm12-like"/>
</dbReference>
<evidence type="ECO:0000313" key="3">
    <source>
        <dbReference type="EMBL" id="KPM06955.1"/>
    </source>
</evidence>
<evidence type="ECO:0000313" key="4">
    <source>
        <dbReference type="Proteomes" id="UP000616769"/>
    </source>
</evidence>
<feature type="compositionally biased region" description="Low complexity" evidence="1">
    <location>
        <begin position="220"/>
        <end position="256"/>
    </location>
</feature>
<evidence type="ECO:0000256" key="1">
    <source>
        <dbReference type="SAM" id="MobiDB-lite"/>
    </source>
</evidence>
<evidence type="ECO:0000259" key="2">
    <source>
        <dbReference type="PROSITE" id="PS52001"/>
    </source>
</evidence>
<accession>A0A132A8K3</accession>
<dbReference type="Pfam" id="PF09793">
    <property type="entry name" value="AD"/>
    <property type="match status" value="1"/>
</dbReference>
<dbReference type="InterPro" id="IPR047574">
    <property type="entry name" value="AD"/>
</dbReference>
<feature type="compositionally biased region" description="Polar residues" evidence="1">
    <location>
        <begin position="257"/>
        <end position="296"/>
    </location>
</feature>
<dbReference type="AlphaFoldDB" id="A0A132A8K3"/>
<dbReference type="InterPro" id="IPR048478">
    <property type="entry name" value="LSM12_LSM"/>
</dbReference>
<reference evidence="3 4" key="1">
    <citation type="journal article" date="2015" name="Parasit. Vectors">
        <title>Draft genome of the scabies mite.</title>
        <authorList>
            <person name="Rider S.D.Jr."/>
            <person name="Morgan M.S."/>
            <person name="Arlian L.G."/>
        </authorList>
    </citation>
    <scope>NUCLEOTIDE SEQUENCE [LARGE SCALE GENOMIC DNA]</scope>
    <source>
        <strain evidence="3">Arlian Lab</strain>
    </source>
</reference>
<sequence length="315" mass="34870">MSIRNTEQSILNHDLMFTVGSTVQCKTCFDEIVVGEVLAFEYKNKILMLKISSNNINNDIVCINLGFCGDIKILKDISTDSNANNTMLPDLNTDKLEERANAAIRERNNLISAYKSGVSFEGISLYLSLSKTIIPSSFANRGESVELEKLNEKTYNIVIKKSTKIIPPYRADCVQIESNKNDSGQISSESVKYARKLVEKFWRDLNKNPYTLEPLQTQETTNKSSPSSTNKSAHNQQNSKKNENNTNSNNRQSSRNASMEKTTTSSPPSEGTNQFKSSSTNSKASNQINSVGMNALNNSNSSTTTTTVIVGTDEK</sequence>
<dbReference type="PANTHER" id="PTHR13542">
    <property type="entry name" value="LSM12 HOMOLOG"/>
    <property type="match status" value="1"/>
</dbReference>
<dbReference type="OrthoDB" id="1057137at2759"/>
<gene>
    <name evidence="3" type="ORF">QR98_0054370</name>
</gene>
<dbReference type="VEuPathDB" id="VectorBase:SSCA003316"/>
<organism evidence="3 4">
    <name type="scientific">Sarcoptes scabiei</name>
    <name type="common">Itch mite</name>
    <name type="synonym">Acarus scabiei</name>
    <dbReference type="NCBI Taxonomy" id="52283"/>
    <lineage>
        <taxon>Eukaryota</taxon>
        <taxon>Metazoa</taxon>
        <taxon>Ecdysozoa</taxon>
        <taxon>Arthropoda</taxon>
        <taxon>Chelicerata</taxon>
        <taxon>Arachnida</taxon>
        <taxon>Acari</taxon>
        <taxon>Acariformes</taxon>
        <taxon>Sarcoptiformes</taxon>
        <taxon>Astigmata</taxon>
        <taxon>Psoroptidia</taxon>
        <taxon>Sarcoptoidea</taxon>
        <taxon>Sarcoptidae</taxon>
        <taxon>Sarcoptinae</taxon>
        <taxon>Sarcoptes</taxon>
    </lineage>
</organism>
<feature type="region of interest" description="Disordered" evidence="1">
    <location>
        <begin position="212"/>
        <end position="315"/>
    </location>
</feature>
<feature type="compositionally biased region" description="Low complexity" evidence="1">
    <location>
        <begin position="297"/>
        <end position="307"/>
    </location>
</feature>
<comment type="caution">
    <text evidence="3">The sequence shown here is derived from an EMBL/GenBank/DDBJ whole genome shotgun (WGS) entry which is preliminary data.</text>
</comment>
<dbReference type="Pfam" id="PF21166">
    <property type="entry name" value="LSM12_LSM"/>
    <property type="match status" value="1"/>
</dbReference>
<protein>
    <submittedName>
        <fullName evidence="3">Anticodon-binding domain containing protein</fullName>
    </submittedName>
</protein>
<name>A0A132A8K3_SARSC</name>
<dbReference type="EMBL" id="JXLN01011180">
    <property type="protein sequence ID" value="KPM06955.1"/>
    <property type="molecule type" value="Genomic_DNA"/>
</dbReference>
<proteinExistence type="predicted"/>
<dbReference type="InterPro" id="IPR019181">
    <property type="entry name" value="LSM12_ABD"/>
</dbReference>
<feature type="domain" description="AD" evidence="2">
    <location>
        <begin position="89"/>
        <end position="206"/>
    </location>
</feature>
<dbReference type="Proteomes" id="UP000616769">
    <property type="component" value="Unassembled WGS sequence"/>
</dbReference>